<dbReference type="Pfam" id="PF24883">
    <property type="entry name" value="NPHP3_N"/>
    <property type="match status" value="1"/>
</dbReference>
<feature type="domain" description="NACHT" evidence="3">
    <location>
        <begin position="140"/>
        <end position="293"/>
    </location>
</feature>
<gene>
    <name evidence="4" type="ORF">PV11_06015</name>
</gene>
<feature type="region of interest" description="Disordered" evidence="2">
    <location>
        <begin position="485"/>
        <end position="507"/>
    </location>
</feature>
<dbReference type="OrthoDB" id="443402at2759"/>
<dbReference type="PANTHER" id="PTHR10039">
    <property type="entry name" value="AMELOGENIN"/>
    <property type="match status" value="1"/>
</dbReference>
<organism evidence="4 5">
    <name type="scientific">Exophiala sideris</name>
    <dbReference type="NCBI Taxonomy" id="1016849"/>
    <lineage>
        <taxon>Eukaryota</taxon>
        <taxon>Fungi</taxon>
        <taxon>Dikarya</taxon>
        <taxon>Ascomycota</taxon>
        <taxon>Pezizomycotina</taxon>
        <taxon>Eurotiomycetes</taxon>
        <taxon>Chaetothyriomycetidae</taxon>
        <taxon>Chaetothyriales</taxon>
        <taxon>Herpotrichiellaceae</taxon>
        <taxon>Exophiala</taxon>
    </lineage>
</organism>
<dbReference type="AlphaFoldDB" id="A0A0D1W5Z8"/>
<dbReference type="InterPro" id="IPR027417">
    <property type="entry name" value="P-loop_NTPase"/>
</dbReference>
<dbReference type="SUPFAM" id="SSF52540">
    <property type="entry name" value="P-loop containing nucleoside triphosphate hydrolases"/>
    <property type="match status" value="1"/>
</dbReference>
<keyword evidence="1" id="KW-0677">Repeat</keyword>
<evidence type="ECO:0000259" key="3">
    <source>
        <dbReference type="PROSITE" id="PS50837"/>
    </source>
</evidence>
<evidence type="ECO:0000256" key="1">
    <source>
        <dbReference type="ARBA" id="ARBA00022737"/>
    </source>
</evidence>
<feature type="compositionally biased region" description="Acidic residues" evidence="2">
    <location>
        <begin position="493"/>
        <end position="503"/>
    </location>
</feature>
<reference evidence="4 5" key="1">
    <citation type="submission" date="2015-01" db="EMBL/GenBank/DDBJ databases">
        <title>The Genome Sequence of Exophiala sideris CBS121828.</title>
        <authorList>
            <consortium name="The Broad Institute Genomics Platform"/>
            <person name="Cuomo C."/>
            <person name="de Hoog S."/>
            <person name="Gorbushina A."/>
            <person name="Stielow B."/>
            <person name="Teixiera M."/>
            <person name="Abouelleil A."/>
            <person name="Chapman S.B."/>
            <person name="Priest M."/>
            <person name="Young S.K."/>
            <person name="Wortman J."/>
            <person name="Nusbaum C."/>
            <person name="Birren B."/>
        </authorList>
    </citation>
    <scope>NUCLEOTIDE SEQUENCE [LARGE SCALE GENOMIC DNA]</scope>
    <source>
        <strain evidence="4 5">CBS 121828</strain>
    </source>
</reference>
<evidence type="ECO:0000313" key="5">
    <source>
        <dbReference type="Proteomes" id="UP000053599"/>
    </source>
</evidence>
<dbReference type="InterPro" id="IPR007111">
    <property type="entry name" value="NACHT_NTPase"/>
</dbReference>
<dbReference type="PROSITE" id="PS50837">
    <property type="entry name" value="NACHT"/>
    <property type="match status" value="1"/>
</dbReference>
<evidence type="ECO:0000256" key="2">
    <source>
        <dbReference type="SAM" id="MobiDB-lite"/>
    </source>
</evidence>
<sequence>MGTVSGQLNELLVRLDQQQQDLLCYLGYRHDSLVEAIHMSNTAIQKKLESIAKDLKDDNAAQHIATRASLKRDLDRVAQEMKLHDELNSVLKSLHFPGMVRRQELIKPGHRKTCEWIFASSYDKKLKWDNFVDWLQDGKPVYWVFGKAGSGKSTLMRFLAQDERIKNTLTVSTKPPLIILKFFFWEDGDDLQKNRLGLMRSLLWQLLKGVGESLAVQLLGSGIVPDPQLEWSEERLLMALKSALSRTRHRLCVFLDGLDEFKDAEDDLFLLVEVINTFRGLPNVKICISSRPSPILTDKFKDCPKLRLQDFTKRDITAYVQDKLIEHMIRRFSIGKDSETASLLVDTVVDRAEGVFLWVHLAVKSLIRGIGKQDSVEDLQGRLDQMPSGLNELYSHMWKRTEADQAIYAAEAATYLQIILHFGSDSLSLIELMAASDQVLHTALSDSSWARPGFLHELGQQLDRERCETRLMACCAGFLEIRNGNDGGNDGGNDVDGDNDDDGDRLPAKNLLQQQQPPDGVPDNEILRGQFSFLQEDSPLLEDARLLQRLRALQDVHKKTRVSLIHKSAGEYLRQGAGKATLHANPLSEQDVRIRRFKAVEVLILLLVIPPHPWSVIEAATKTQHSYLTEQSAFSMLSELERVCEALRSKYHVDFASWPWIEDSKAVDYALAFLDFNVPEFTSLKINQPGTLRSQENLDWCLFKAIYYHSSFLLDYDQYKTLSEKDTNIEVLLRAKANPNSKTHMAFFSTTWLTFLGMMLGSFGFEHPLWPRLLEAFMCAGADPNAFCDIRLESDTDTSSTIDLWKMTDFQADSGDDVIYLRWTALDILASMAVDSELLNMMRSKGSQRSYINIVVYHAPNSWFVRSDEHPVQLAIGLWLDDDHDDADGFDIFGIRMWPKLDGSPSDSSFQSSSIWEGLTLDFRFSESFFTYSAGFSSRDEALRAAGWPDESVPRMNRS</sequence>
<dbReference type="HOGENOM" id="CLU_002341_6_0_1"/>
<dbReference type="EMBL" id="KN846952">
    <property type="protein sequence ID" value="KIV84040.1"/>
    <property type="molecule type" value="Genomic_DNA"/>
</dbReference>
<dbReference type="InterPro" id="IPR056693">
    <property type="entry name" value="DUF7791"/>
</dbReference>
<dbReference type="Pfam" id="PF25053">
    <property type="entry name" value="DUF7791"/>
    <property type="match status" value="1"/>
</dbReference>
<dbReference type="Proteomes" id="UP000053599">
    <property type="component" value="Unassembled WGS sequence"/>
</dbReference>
<name>A0A0D1W5Z8_9EURO</name>
<dbReference type="Gene3D" id="3.40.50.300">
    <property type="entry name" value="P-loop containing nucleotide triphosphate hydrolases"/>
    <property type="match status" value="1"/>
</dbReference>
<dbReference type="PANTHER" id="PTHR10039:SF5">
    <property type="entry name" value="NACHT DOMAIN-CONTAINING PROTEIN"/>
    <property type="match status" value="1"/>
</dbReference>
<proteinExistence type="predicted"/>
<dbReference type="InterPro" id="IPR056884">
    <property type="entry name" value="NPHP3-like_N"/>
</dbReference>
<evidence type="ECO:0000313" key="4">
    <source>
        <dbReference type="EMBL" id="KIV84040.1"/>
    </source>
</evidence>
<protein>
    <recommendedName>
        <fullName evidence="3">NACHT domain-containing protein</fullName>
    </recommendedName>
</protein>
<accession>A0A0D1W5Z8</accession>
<dbReference type="STRING" id="1016849.A0A0D1W5Z8"/>